<organism evidence="8 9">
    <name type="scientific">Polysphondylium violaceum</name>
    <dbReference type="NCBI Taxonomy" id="133409"/>
    <lineage>
        <taxon>Eukaryota</taxon>
        <taxon>Amoebozoa</taxon>
        <taxon>Evosea</taxon>
        <taxon>Eumycetozoa</taxon>
        <taxon>Dictyostelia</taxon>
        <taxon>Dictyosteliales</taxon>
        <taxon>Dictyosteliaceae</taxon>
        <taxon>Polysphondylium</taxon>
    </lineage>
</organism>
<evidence type="ECO:0000256" key="1">
    <source>
        <dbReference type="ARBA" id="ARBA00004123"/>
    </source>
</evidence>
<dbReference type="Pfam" id="PF09637">
    <property type="entry name" value="Med18"/>
    <property type="match status" value="1"/>
</dbReference>
<feature type="compositionally biased region" description="Polar residues" evidence="7">
    <location>
        <begin position="18"/>
        <end position="33"/>
    </location>
</feature>
<protein>
    <recommendedName>
        <fullName evidence="6">Mediator of RNA polymerase II transcription subunit 18</fullName>
    </recommendedName>
    <alternativeName>
        <fullName evidence="6">Mediator complex subunit 18</fullName>
    </alternativeName>
</protein>
<dbReference type="GO" id="GO:0070847">
    <property type="term" value="C:core mediator complex"/>
    <property type="evidence" value="ECO:0007669"/>
    <property type="project" value="TreeGrafter"/>
</dbReference>
<keyword evidence="6" id="KW-0010">Activator</keyword>
<comment type="similarity">
    <text evidence="2 6">Belongs to the Mediator complex subunit 18 family.</text>
</comment>
<evidence type="ECO:0000256" key="7">
    <source>
        <dbReference type="SAM" id="MobiDB-lite"/>
    </source>
</evidence>
<evidence type="ECO:0000256" key="2">
    <source>
        <dbReference type="ARBA" id="ARBA00009814"/>
    </source>
</evidence>
<dbReference type="AlphaFoldDB" id="A0A8J4Q298"/>
<dbReference type="GO" id="GO:0016592">
    <property type="term" value="C:mediator complex"/>
    <property type="evidence" value="ECO:0007669"/>
    <property type="project" value="InterPro"/>
</dbReference>
<name>A0A8J4Q298_9MYCE</name>
<dbReference type="Proteomes" id="UP000695562">
    <property type="component" value="Unassembled WGS sequence"/>
</dbReference>
<dbReference type="GO" id="GO:0006369">
    <property type="term" value="P:termination of RNA polymerase II transcription"/>
    <property type="evidence" value="ECO:0007669"/>
    <property type="project" value="TreeGrafter"/>
</dbReference>
<comment type="caution">
    <text evidence="8">The sequence shown here is derived from an EMBL/GenBank/DDBJ whole genome shotgun (WGS) entry which is preliminary data.</text>
</comment>
<comment type="subcellular location">
    <subcellularLocation>
        <location evidence="1 6">Nucleus</location>
    </subcellularLocation>
</comment>
<feature type="region of interest" description="Disordered" evidence="7">
    <location>
        <begin position="1"/>
        <end position="33"/>
    </location>
</feature>
<keyword evidence="4 6" id="KW-0804">Transcription</keyword>
<keyword evidence="3 6" id="KW-0805">Transcription regulation</keyword>
<evidence type="ECO:0000256" key="4">
    <source>
        <dbReference type="ARBA" id="ARBA00023163"/>
    </source>
</evidence>
<evidence type="ECO:0000313" key="8">
    <source>
        <dbReference type="EMBL" id="KAF2072911.1"/>
    </source>
</evidence>
<dbReference type="OrthoDB" id="10018982at2759"/>
<evidence type="ECO:0000256" key="3">
    <source>
        <dbReference type="ARBA" id="ARBA00023015"/>
    </source>
</evidence>
<evidence type="ECO:0000313" key="9">
    <source>
        <dbReference type="Proteomes" id="UP000695562"/>
    </source>
</evidence>
<comment type="subunit">
    <text evidence="6">Component of the Mediator complex.</text>
</comment>
<proteinExistence type="inferred from homology"/>
<evidence type="ECO:0000256" key="5">
    <source>
        <dbReference type="ARBA" id="ARBA00023242"/>
    </source>
</evidence>
<dbReference type="EMBL" id="AJWJ01000239">
    <property type="protein sequence ID" value="KAF2072911.1"/>
    <property type="molecule type" value="Genomic_DNA"/>
</dbReference>
<keyword evidence="5 6" id="KW-0539">Nucleus</keyword>
<dbReference type="PANTHER" id="PTHR13321">
    <property type="entry name" value="MEDIATOR OF RNA POLYMERASE II TRANSCRIPTION, SUBUNIT 18"/>
    <property type="match status" value="1"/>
</dbReference>
<dbReference type="GO" id="GO:0006357">
    <property type="term" value="P:regulation of transcription by RNA polymerase II"/>
    <property type="evidence" value="ECO:0007669"/>
    <property type="project" value="InterPro"/>
</dbReference>
<comment type="function">
    <text evidence="6">Component of the Mediator complex, a coactivator involved in the regulated transcription of nearly all RNA polymerase II-dependent genes. Mediator functions as a bridge to convey information from gene-specific regulatory proteins to the basal RNA polymerase II transcription machinery. Mediator is recruited to promoters by direct interactions with regulatory proteins and serves as a scaffold for the assembly of a functional preinitiation complex with RNA polymerase II and the general transcription factors.</text>
</comment>
<evidence type="ECO:0000256" key="6">
    <source>
        <dbReference type="RuleBase" id="RU364150"/>
    </source>
</evidence>
<sequence>MQNYNKAGGGGGGGQHSLPYQTKPQVPNTSGQEAYFNTLNNTQGKAGASNIYECSLHGILTTPLSTFIQRVKGMMRCEAPVNYKEMVFKTTIQSAGPSWAEGSILPSEIHIRYEKNTVYVRYIGSPQVKENINAMIRNVIDIKGNQSFFTYIENLGYVKDYEYFVEGYCYSTYNLSLYLVNHKRVLADGTRGDAINKHSMVELQCLSGEEGFIAAAEHLNTYAEYLYPFVELIKFDHRNLVTDPIVQPQQAPPPSQIPGFPAHMMTMPGSGGQPYQIGQNPYTNSNF</sequence>
<gene>
    <name evidence="6" type="primary">MED18</name>
    <name evidence="8" type="ORF">CYY_005768</name>
</gene>
<dbReference type="PANTHER" id="PTHR13321:SF2">
    <property type="entry name" value="MEDIATOR OF RNA POLYMERASE II TRANSCRIPTION SUBUNIT 18"/>
    <property type="match status" value="1"/>
</dbReference>
<accession>A0A8J4Q298</accession>
<dbReference type="Gene3D" id="2.40.320.10">
    <property type="entry name" value="Hypothetical Protein Pfu-838710-001"/>
    <property type="match status" value="1"/>
</dbReference>
<keyword evidence="9" id="KW-1185">Reference proteome</keyword>
<dbReference type="GO" id="GO:0003712">
    <property type="term" value="F:transcription coregulator activity"/>
    <property type="evidence" value="ECO:0007669"/>
    <property type="project" value="InterPro"/>
</dbReference>
<dbReference type="InterPro" id="IPR019095">
    <property type="entry name" value="Mediator_Med18"/>
</dbReference>
<reference evidence="8" key="1">
    <citation type="submission" date="2020-01" db="EMBL/GenBank/DDBJ databases">
        <title>Development of genomics and gene disruption for Polysphondylium violaceum indicates a role for the polyketide synthase stlB in stalk morphogenesis.</title>
        <authorList>
            <person name="Narita B."/>
            <person name="Kawabe Y."/>
            <person name="Kin K."/>
            <person name="Saito T."/>
            <person name="Gibbs R."/>
            <person name="Kuspa A."/>
            <person name="Muzny D."/>
            <person name="Queller D."/>
            <person name="Richards S."/>
            <person name="Strassman J."/>
            <person name="Sucgang R."/>
            <person name="Worley K."/>
            <person name="Schaap P."/>
        </authorList>
    </citation>
    <scope>NUCLEOTIDE SEQUENCE</scope>
    <source>
        <strain evidence="8">QSvi11</strain>
    </source>
</reference>